<feature type="region of interest" description="Disordered" evidence="1">
    <location>
        <begin position="1"/>
        <end position="40"/>
    </location>
</feature>
<accession>A0A0E0N3D8</accession>
<evidence type="ECO:0000313" key="3">
    <source>
        <dbReference type="Proteomes" id="UP000008022"/>
    </source>
</evidence>
<dbReference type="Proteomes" id="UP000008022">
    <property type="component" value="Unassembled WGS sequence"/>
</dbReference>
<feature type="compositionally biased region" description="Pro residues" evidence="1">
    <location>
        <begin position="78"/>
        <end position="93"/>
    </location>
</feature>
<dbReference type="AlphaFoldDB" id="A0A0E0N3D8"/>
<reference evidence="3" key="1">
    <citation type="submission" date="2013-06" db="EMBL/GenBank/DDBJ databases">
        <authorList>
            <person name="Zhao Q."/>
        </authorList>
    </citation>
    <scope>NUCLEOTIDE SEQUENCE</scope>
    <source>
        <strain evidence="3">cv. W1943</strain>
    </source>
</reference>
<keyword evidence="3" id="KW-1185">Reference proteome</keyword>
<proteinExistence type="predicted"/>
<organism evidence="2 3">
    <name type="scientific">Oryza rufipogon</name>
    <name type="common">Brownbeard rice</name>
    <name type="synonym">Asian wild rice</name>
    <dbReference type="NCBI Taxonomy" id="4529"/>
    <lineage>
        <taxon>Eukaryota</taxon>
        <taxon>Viridiplantae</taxon>
        <taxon>Streptophyta</taxon>
        <taxon>Embryophyta</taxon>
        <taxon>Tracheophyta</taxon>
        <taxon>Spermatophyta</taxon>
        <taxon>Magnoliopsida</taxon>
        <taxon>Liliopsida</taxon>
        <taxon>Poales</taxon>
        <taxon>Poaceae</taxon>
        <taxon>BOP clade</taxon>
        <taxon>Oryzoideae</taxon>
        <taxon>Oryzeae</taxon>
        <taxon>Oryzinae</taxon>
        <taxon>Oryza</taxon>
    </lineage>
</organism>
<protein>
    <submittedName>
        <fullName evidence="2">Uncharacterized protein</fullName>
    </submittedName>
</protein>
<dbReference type="HOGENOM" id="CLU_2403480_0_0_1"/>
<evidence type="ECO:0000256" key="1">
    <source>
        <dbReference type="SAM" id="MobiDB-lite"/>
    </source>
</evidence>
<reference evidence="2" key="2">
    <citation type="submission" date="2015-06" db="UniProtKB">
        <authorList>
            <consortium name="EnsemblPlants"/>
        </authorList>
    </citation>
    <scope>IDENTIFICATION</scope>
</reference>
<dbReference type="EnsemblPlants" id="ORUFI01G36470.1">
    <property type="protein sequence ID" value="ORUFI01G36470.1"/>
    <property type="gene ID" value="ORUFI01G36470"/>
</dbReference>
<dbReference type="Gramene" id="ORUFI01G36470.1">
    <property type="protein sequence ID" value="ORUFI01G36470.1"/>
    <property type="gene ID" value="ORUFI01G36470"/>
</dbReference>
<sequence>MDWEGEPLGFEVSTTPIPELPDPETTTGRPPPVPSPRRRVDDGTALLTAVSNRLHGHVGVHDGILFHRRRRLRRVEPATPPAASPSGARPPPA</sequence>
<evidence type="ECO:0000313" key="2">
    <source>
        <dbReference type="EnsemblPlants" id="ORUFI01G36470.1"/>
    </source>
</evidence>
<name>A0A0E0N3D8_ORYRU</name>
<feature type="region of interest" description="Disordered" evidence="1">
    <location>
        <begin position="69"/>
        <end position="93"/>
    </location>
</feature>